<keyword evidence="2" id="KW-1185">Reference proteome</keyword>
<gene>
    <name evidence="1" type="ORF">SAMN05444682_101770</name>
</gene>
<dbReference type="AlphaFoldDB" id="A0A1I3E521"/>
<dbReference type="Pfam" id="PF20449">
    <property type="entry name" value="DUF6706"/>
    <property type="match status" value="1"/>
</dbReference>
<sequence length="107" mass="12168">MALAEFIKKKLRKFKLQIEDDELTVKLAELGGNPEGELTPSSMLIAKQVFVSVIPELLLEPDISQGDFSRKYNMDGIRTYYSMLCDELGVENKLAPQPKVYDASNRW</sequence>
<dbReference type="InterPro" id="IPR046552">
    <property type="entry name" value="DUF6706"/>
</dbReference>
<protein>
    <submittedName>
        <fullName evidence="1">Uncharacterized protein</fullName>
    </submittedName>
</protein>
<dbReference type="STRING" id="1477437.SAMN05444682_101770"/>
<reference evidence="1 2" key="1">
    <citation type="submission" date="2016-10" db="EMBL/GenBank/DDBJ databases">
        <authorList>
            <person name="de Groot N.N."/>
        </authorList>
    </citation>
    <scope>NUCLEOTIDE SEQUENCE [LARGE SCALE GENOMIC DNA]</scope>
    <source>
        <strain evidence="1 2">RK1</strain>
    </source>
</reference>
<dbReference type="Proteomes" id="UP000198670">
    <property type="component" value="Unassembled WGS sequence"/>
</dbReference>
<evidence type="ECO:0000313" key="2">
    <source>
        <dbReference type="Proteomes" id="UP000198670"/>
    </source>
</evidence>
<organism evidence="1 2">
    <name type="scientific">Parapedobacter indicus</name>
    <dbReference type="NCBI Taxonomy" id="1477437"/>
    <lineage>
        <taxon>Bacteria</taxon>
        <taxon>Pseudomonadati</taxon>
        <taxon>Bacteroidota</taxon>
        <taxon>Sphingobacteriia</taxon>
        <taxon>Sphingobacteriales</taxon>
        <taxon>Sphingobacteriaceae</taxon>
        <taxon>Parapedobacter</taxon>
    </lineage>
</organism>
<name>A0A1I3E521_9SPHI</name>
<accession>A0A1I3E521</accession>
<dbReference type="OrthoDB" id="1267162at2"/>
<dbReference type="EMBL" id="FOQO01000001">
    <property type="protein sequence ID" value="SFH94122.1"/>
    <property type="molecule type" value="Genomic_DNA"/>
</dbReference>
<proteinExistence type="predicted"/>
<evidence type="ECO:0000313" key="1">
    <source>
        <dbReference type="EMBL" id="SFH94122.1"/>
    </source>
</evidence>
<dbReference type="RefSeq" id="WP_090624340.1">
    <property type="nucleotide sequence ID" value="NZ_FOQO01000001.1"/>
</dbReference>